<dbReference type="OrthoDB" id="129343at2"/>
<evidence type="ECO:0000313" key="2">
    <source>
        <dbReference type="EMBL" id="MRX78134.1"/>
    </source>
</evidence>
<name>A0A7K0G411_9SPHI</name>
<comment type="caution">
    <text evidence="2">The sequence shown here is derived from an EMBL/GenBank/DDBJ whole genome shotgun (WGS) entry which is preliminary data.</text>
</comment>
<reference evidence="2 3" key="1">
    <citation type="submission" date="2019-11" db="EMBL/GenBank/DDBJ databases">
        <title>Pedobacter petrophilus genome.</title>
        <authorList>
            <person name="Feldbauer M.J."/>
            <person name="Newman J.D."/>
        </authorList>
    </citation>
    <scope>NUCLEOTIDE SEQUENCE [LARGE SCALE GENOMIC DNA]</scope>
    <source>
        <strain evidence="2 3">LMG 29686</strain>
    </source>
</reference>
<dbReference type="Pfam" id="PF12680">
    <property type="entry name" value="SnoaL_2"/>
    <property type="match status" value="1"/>
</dbReference>
<sequence length="123" mass="14209">MKTENSELINTYFDLFNKHEWEKMADLYTEEAEIKDPSVGQQVVKQSKQEIIQRYSEMQQMFPNLKNELVQVYPSGESHVIVEFVSSGTAADGSDFTLPICVIFTIENGKITKDFSYYDNFDS</sequence>
<gene>
    <name evidence="2" type="ORF">GJU39_18810</name>
</gene>
<evidence type="ECO:0000259" key="1">
    <source>
        <dbReference type="Pfam" id="PF12680"/>
    </source>
</evidence>
<evidence type="ECO:0000313" key="3">
    <source>
        <dbReference type="Proteomes" id="UP000487757"/>
    </source>
</evidence>
<organism evidence="2 3">
    <name type="scientific">Pedobacter petrophilus</name>
    <dbReference type="NCBI Taxonomy" id="1908241"/>
    <lineage>
        <taxon>Bacteria</taxon>
        <taxon>Pseudomonadati</taxon>
        <taxon>Bacteroidota</taxon>
        <taxon>Sphingobacteriia</taxon>
        <taxon>Sphingobacteriales</taxon>
        <taxon>Sphingobacteriaceae</taxon>
        <taxon>Pedobacter</taxon>
    </lineage>
</organism>
<keyword evidence="3" id="KW-1185">Reference proteome</keyword>
<proteinExistence type="predicted"/>
<dbReference type="InterPro" id="IPR032710">
    <property type="entry name" value="NTF2-like_dom_sf"/>
</dbReference>
<dbReference type="Gene3D" id="3.10.450.50">
    <property type="match status" value="1"/>
</dbReference>
<accession>A0A7K0G411</accession>
<dbReference type="InterPro" id="IPR037401">
    <property type="entry name" value="SnoaL-like"/>
</dbReference>
<dbReference type="SUPFAM" id="SSF54427">
    <property type="entry name" value="NTF2-like"/>
    <property type="match status" value="1"/>
</dbReference>
<protein>
    <submittedName>
        <fullName evidence="2">Nuclear transport factor 2 family protein</fullName>
    </submittedName>
</protein>
<dbReference type="AlphaFoldDB" id="A0A7K0G411"/>
<feature type="domain" description="SnoaL-like" evidence="1">
    <location>
        <begin position="11"/>
        <end position="112"/>
    </location>
</feature>
<dbReference type="Proteomes" id="UP000487757">
    <property type="component" value="Unassembled WGS sequence"/>
</dbReference>
<dbReference type="RefSeq" id="WP_154282544.1">
    <property type="nucleotide sequence ID" value="NZ_JBHUJQ010000001.1"/>
</dbReference>
<dbReference type="EMBL" id="WKKH01000041">
    <property type="protein sequence ID" value="MRX78134.1"/>
    <property type="molecule type" value="Genomic_DNA"/>
</dbReference>